<dbReference type="AlphaFoldDB" id="A0AAD8A224"/>
<proteinExistence type="predicted"/>
<name>A0AAD8A224_DIPPU</name>
<gene>
    <name evidence="1" type="ORF">L9F63_016857</name>
</gene>
<protein>
    <submittedName>
        <fullName evidence="1">Uncharacterized protein</fullName>
    </submittedName>
</protein>
<organism evidence="1 2">
    <name type="scientific">Diploptera punctata</name>
    <name type="common">Pacific beetle cockroach</name>
    <dbReference type="NCBI Taxonomy" id="6984"/>
    <lineage>
        <taxon>Eukaryota</taxon>
        <taxon>Metazoa</taxon>
        <taxon>Ecdysozoa</taxon>
        <taxon>Arthropoda</taxon>
        <taxon>Hexapoda</taxon>
        <taxon>Insecta</taxon>
        <taxon>Pterygota</taxon>
        <taxon>Neoptera</taxon>
        <taxon>Polyneoptera</taxon>
        <taxon>Dictyoptera</taxon>
        <taxon>Blattodea</taxon>
        <taxon>Blaberoidea</taxon>
        <taxon>Blaberidae</taxon>
        <taxon>Diplopterinae</taxon>
        <taxon>Diploptera</taxon>
    </lineage>
</organism>
<feature type="non-terminal residue" evidence="1">
    <location>
        <position position="84"/>
    </location>
</feature>
<feature type="non-terminal residue" evidence="1">
    <location>
        <position position="1"/>
    </location>
</feature>
<reference evidence="1" key="2">
    <citation type="submission" date="2023-05" db="EMBL/GenBank/DDBJ databases">
        <authorList>
            <person name="Fouks B."/>
        </authorList>
    </citation>
    <scope>NUCLEOTIDE SEQUENCE</scope>
    <source>
        <strain evidence="1">Stay&amp;Tobe</strain>
        <tissue evidence="1">Testes</tissue>
    </source>
</reference>
<keyword evidence="2" id="KW-1185">Reference proteome</keyword>
<reference evidence="1" key="1">
    <citation type="journal article" date="2023" name="IScience">
        <title>Live-bearing cockroach genome reveals convergent evolutionary mechanisms linked to viviparity in insects and beyond.</title>
        <authorList>
            <person name="Fouks B."/>
            <person name="Harrison M.C."/>
            <person name="Mikhailova A.A."/>
            <person name="Marchal E."/>
            <person name="English S."/>
            <person name="Carruthers M."/>
            <person name="Jennings E.C."/>
            <person name="Chiamaka E.L."/>
            <person name="Frigard R.A."/>
            <person name="Pippel M."/>
            <person name="Attardo G.M."/>
            <person name="Benoit J.B."/>
            <person name="Bornberg-Bauer E."/>
            <person name="Tobe S.S."/>
        </authorList>
    </citation>
    <scope>NUCLEOTIDE SEQUENCE</scope>
    <source>
        <strain evidence="1">Stay&amp;Tobe</strain>
    </source>
</reference>
<dbReference type="Proteomes" id="UP001233999">
    <property type="component" value="Unassembled WGS sequence"/>
</dbReference>
<sequence length="84" mass="9641">FLLCSDIVNKVFSVTRFGWSVLQSIFNYVIDDNFNANIRITRQSLSLVHTITHRITVVTTVISMVMTSMTCVKVRVLMPAPWTY</sequence>
<accession>A0AAD8A224</accession>
<evidence type="ECO:0000313" key="2">
    <source>
        <dbReference type="Proteomes" id="UP001233999"/>
    </source>
</evidence>
<evidence type="ECO:0000313" key="1">
    <source>
        <dbReference type="EMBL" id="KAJ9590018.1"/>
    </source>
</evidence>
<comment type="caution">
    <text evidence="1">The sequence shown here is derived from an EMBL/GenBank/DDBJ whole genome shotgun (WGS) entry which is preliminary data.</text>
</comment>
<dbReference type="EMBL" id="JASPKZ010004576">
    <property type="protein sequence ID" value="KAJ9590018.1"/>
    <property type="molecule type" value="Genomic_DNA"/>
</dbReference>